<dbReference type="Proteomes" id="UP000642284">
    <property type="component" value="Unassembled WGS sequence"/>
</dbReference>
<accession>A0ABR7SX92</accession>
<protein>
    <submittedName>
        <fullName evidence="2">Helix-turn-helix domain-containing protein</fullName>
    </submittedName>
</protein>
<reference evidence="2 3" key="1">
    <citation type="submission" date="2020-08" db="EMBL/GenBank/DDBJ databases">
        <title>Genemic of Streptomyces polyaspartic.</title>
        <authorList>
            <person name="Liu W."/>
        </authorList>
    </citation>
    <scope>NUCLEOTIDE SEQUENCE [LARGE SCALE GENOMIC DNA]</scope>
    <source>
        <strain evidence="2 3">TRM66268-LWL</strain>
    </source>
</reference>
<keyword evidence="3" id="KW-1185">Reference proteome</keyword>
<dbReference type="InterPro" id="IPR009061">
    <property type="entry name" value="DNA-bd_dom_put_sf"/>
</dbReference>
<dbReference type="EMBL" id="JACTVJ010000045">
    <property type="protein sequence ID" value="MBC9719504.1"/>
    <property type="molecule type" value="Genomic_DNA"/>
</dbReference>
<proteinExistence type="predicted"/>
<name>A0ABR7SX92_9ACTN</name>
<comment type="caution">
    <text evidence="2">The sequence shown here is derived from an EMBL/GenBank/DDBJ whole genome shotgun (WGS) entry which is preliminary data.</text>
</comment>
<sequence length="62" mass="7206">MAAILVTAAQAAQHYGIGVRTIRRWAAQERLIRYGTPRRLTVDLREVDQLYHTHHPRHLHPS</sequence>
<gene>
    <name evidence="2" type="ORF">H9Y04_44095</name>
</gene>
<dbReference type="SUPFAM" id="SSF46955">
    <property type="entry name" value="Putative DNA-binding domain"/>
    <property type="match status" value="1"/>
</dbReference>
<dbReference type="Pfam" id="PF12728">
    <property type="entry name" value="HTH_17"/>
    <property type="match status" value="1"/>
</dbReference>
<evidence type="ECO:0000259" key="1">
    <source>
        <dbReference type="Pfam" id="PF12728"/>
    </source>
</evidence>
<feature type="domain" description="Helix-turn-helix" evidence="1">
    <location>
        <begin position="5"/>
        <end position="49"/>
    </location>
</feature>
<evidence type="ECO:0000313" key="2">
    <source>
        <dbReference type="EMBL" id="MBC9719504.1"/>
    </source>
</evidence>
<organism evidence="2 3">
    <name type="scientific">Streptomyces polyasparticus</name>
    <dbReference type="NCBI Taxonomy" id="2767826"/>
    <lineage>
        <taxon>Bacteria</taxon>
        <taxon>Bacillati</taxon>
        <taxon>Actinomycetota</taxon>
        <taxon>Actinomycetes</taxon>
        <taxon>Kitasatosporales</taxon>
        <taxon>Streptomycetaceae</taxon>
        <taxon>Streptomyces</taxon>
    </lineage>
</organism>
<dbReference type="RefSeq" id="WP_187819908.1">
    <property type="nucleotide sequence ID" value="NZ_JACTVJ010000045.1"/>
</dbReference>
<dbReference type="InterPro" id="IPR041657">
    <property type="entry name" value="HTH_17"/>
</dbReference>
<evidence type="ECO:0000313" key="3">
    <source>
        <dbReference type="Proteomes" id="UP000642284"/>
    </source>
</evidence>